<accession>A0A7N0VM14</accession>
<dbReference type="AlphaFoldDB" id="A0A7N0VM14"/>
<name>A0A7N0VM14_KALFE</name>
<protein>
    <submittedName>
        <fullName evidence="1">Uncharacterized protein</fullName>
    </submittedName>
</protein>
<keyword evidence="2" id="KW-1185">Reference proteome</keyword>
<evidence type="ECO:0000313" key="2">
    <source>
        <dbReference type="Proteomes" id="UP000594263"/>
    </source>
</evidence>
<proteinExistence type="predicted"/>
<organism evidence="1 2">
    <name type="scientific">Kalanchoe fedtschenkoi</name>
    <name type="common">Lavender scallops</name>
    <name type="synonym">South American air plant</name>
    <dbReference type="NCBI Taxonomy" id="63787"/>
    <lineage>
        <taxon>Eukaryota</taxon>
        <taxon>Viridiplantae</taxon>
        <taxon>Streptophyta</taxon>
        <taxon>Embryophyta</taxon>
        <taxon>Tracheophyta</taxon>
        <taxon>Spermatophyta</taxon>
        <taxon>Magnoliopsida</taxon>
        <taxon>eudicotyledons</taxon>
        <taxon>Gunneridae</taxon>
        <taxon>Pentapetalae</taxon>
        <taxon>Saxifragales</taxon>
        <taxon>Crassulaceae</taxon>
        <taxon>Kalanchoe</taxon>
    </lineage>
</organism>
<evidence type="ECO:0000313" key="1">
    <source>
        <dbReference type="EnsemblPlants" id="Kaladp1298s0001.1.v1.1.CDS.1"/>
    </source>
</evidence>
<dbReference type="Proteomes" id="UP000594263">
    <property type="component" value="Unplaced"/>
</dbReference>
<sequence>MQVGLIYGFDERTQKDIASSKCLWQLLVINIISLSLFSLPELIGGSFSLSLLQNGRGTSLLRASTLKQTLK</sequence>
<reference evidence="1" key="1">
    <citation type="submission" date="2021-01" db="UniProtKB">
        <authorList>
            <consortium name="EnsemblPlants"/>
        </authorList>
    </citation>
    <scope>IDENTIFICATION</scope>
</reference>
<dbReference type="EnsemblPlants" id="Kaladp1298s0001.1.v1.1">
    <property type="protein sequence ID" value="Kaladp1298s0001.1.v1.1.CDS.1"/>
    <property type="gene ID" value="Kaladp1298s0001.v1.1"/>
</dbReference>
<dbReference type="Gramene" id="Kaladp1298s0001.1.v1.1">
    <property type="protein sequence ID" value="Kaladp1298s0001.1.v1.1.CDS.1"/>
    <property type="gene ID" value="Kaladp1298s0001.v1.1"/>
</dbReference>